<comment type="similarity">
    <text evidence="2">Belongs to the AB hydrolase superfamily. FUS2 hydrolase family.</text>
</comment>
<dbReference type="GO" id="GO:0052689">
    <property type="term" value="F:carboxylic ester hydrolase activity"/>
    <property type="evidence" value="ECO:0007669"/>
    <property type="project" value="UniProtKB-ARBA"/>
</dbReference>
<dbReference type="InterPro" id="IPR000073">
    <property type="entry name" value="AB_hydrolase_1"/>
</dbReference>
<dbReference type="PANTHER" id="PTHR22946:SF9">
    <property type="entry name" value="POLYKETIDE TRANSFERASE AF380"/>
    <property type="match status" value="1"/>
</dbReference>
<feature type="transmembrane region" description="Helical" evidence="3">
    <location>
        <begin position="357"/>
        <end position="376"/>
    </location>
</feature>
<comment type="caution">
    <text evidence="5">The sequence shown here is derived from an EMBL/GenBank/DDBJ whole genome shotgun (WGS) entry which is preliminary data.</text>
</comment>
<evidence type="ECO:0000313" key="6">
    <source>
        <dbReference type="Proteomes" id="UP000612585"/>
    </source>
</evidence>
<keyword evidence="1 5" id="KW-0378">Hydrolase</keyword>
<evidence type="ECO:0000256" key="3">
    <source>
        <dbReference type="SAM" id="Phobius"/>
    </source>
</evidence>
<evidence type="ECO:0000259" key="4">
    <source>
        <dbReference type="Pfam" id="PF00561"/>
    </source>
</evidence>
<dbReference type="EMBL" id="BOPG01000037">
    <property type="protein sequence ID" value="GIJ58600.1"/>
    <property type="molecule type" value="Genomic_DNA"/>
</dbReference>
<keyword evidence="3" id="KW-1133">Transmembrane helix</keyword>
<organism evidence="5 6">
    <name type="scientific">Virgisporangium aurantiacum</name>
    <dbReference type="NCBI Taxonomy" id="175570"/>
    <lineage>
        <taxon>Bacteria</taxon>
        <taxon>Bacillati</taxon>
        <taxon>Actinomycetota</taxon>
        <taxon>Actinomycetes</taxon>
        <taxon>Micromonosporales</taxon>
        <taxon>Micromonosporaceae</taxon>
        <taxon>Virgisporangium</taxon>
    </lineage>
</organism>
<keyword evidence="3" id="KW-0472">Membrane</keyword>
<gene>
    <name evidence="5" type="ORF">Vau01_061160</name>
</gene>
<dbReference type="AlphaFoldDB" id="A0A8J4E1A0"/>
<dbReference type="InterPro" id="IPR050261">
    <property type="entry name" value="FrsA_esterase"/>
</dbReference>
<accession>A0A8J4E1A0</accession>
<feature type="transmembrane region" description="Helical" evidence="3">
    <location>
        <begin position="333"/>
        <end position="350"/>
    </location>
</feature>
<feature type="transmembrane region" description="Helical" evidence="3">
    <location>
        <begin position="234"/>
        <end position="257"/>
    </location>
</feature>
<dbReference type="Gene3D" id="3.40.50.1820">
    <property type="entry name" value="alpha/beta hydrolase"/>
    <property type="match status" value="1"/>
</dbReference>
<reference evidence="5" key="1">
    <citation type="submission" date="2021-01" db="EMBL/GenBank/DDBJ databases">
        <title>Whole genome shotgun sequence of Virgisporangium aurantiacum NBRC 16421.</title>
        <authorList>
            <person name="Komaki H."/>
            <person name="Tamura T."/>
        </authorList>
    </citation>
    <scope>NUCLEOTIDE SEQUENCE</scope>
    <source>
        <strain evidence="5">NBRC 16421</strain>
    </source>
</reference>
<proteinExistence type="inferred from homology"/>
<evidence type="ECO:0000313" key="5">
    <source>
        <dbReference type="EMBL" id="GIJ58600.1"/>
    </source>
</evidence>
<dbReference type="Pfam" id="PF00561">
    <property type="entry name" value="Abhydrolase_1"/>
    <property type="match status" value="1"/>
</dbReference>
<feature type="domain" description="AB hydrolase-1" evidence="4">
    <location>
        <begin position="14"/>
        <end position="111"/>
    </location>
</feature>
<feature type="transmembrane region" description="Helical" evidence="3">
    <location>
        <begin position="382"/>
        <end position="404"/>
    </location>
</feature>
<feature type="transmembrane region" description="Helical" evidence="3">
    <location>
        <begin position="263"/>
        <end position="285"/>
    </location>
</feature>
<sequence>MEVVRPAADGVGRPAVVVVHGYAGSGRLMRPFADTLVRRGYVVALPDLAGHAANTRPLGDIEREIADVVAYLRARPDVDPDRVALLGHSMGATAVVRAGAADPRIPATVAISLPDGEVATTGPRGLLLIAGAWEPGGIRAATRAAGRVEGRRTVTVPMVEHVSVLFAGRTHREAAGWLDDALAHRPDRSDVAATQRVGAGALTLAGALLVLAAGLASINRPRRSGTTTPDRDRLVWLGVTVVAASVAGIVGGPLLAWTMPAPVSGYLVGYFAGAGTVLLAAELVYRRRAGDNVPGLSPRAVATGGALAVVAGAAVIVPVHAGLTAMVPHGPHRWMVGMLVLATAVLLAGAHTAGRPLWAMLVVVLVCVPLPIATVVGLAPGFLVLIAPLVAILFAVYFMVMALAWRAAIPLGHTVAAGALVIAWPVAAALPLA</sequence>
<feature type="transmembrane region" description="Helical" evidence="3">
    <location>
        <begin position="197"/>
        <end position="218"/>
    </location>
</feature>
<feature type="transmembrane region" description="Helical" evidence="3">
    <location>
        <begin position="306"/>
        <end position="327"/>
    </location>
</feature>
<dbReference type="Proteomes" id="UP000612585">
    <property type="component" value="Unassembled WGS sequence"/>
</dbReference>
<dbReference type="PANTHER" id="PTHR22946">
    <property type="entry name" value="DIENELACTONE HYDROLASE DOMAIN-CONTAINING PROTEIN-RELATED"/>
    <property type="match status" value="1"/>
</dbReference>
<evidence type="ECO:0000256" key="2">
    <source>
        <dbReference type="ARBA" id="ARBA00038115"/>
    </source>
</evidence>
<keyword evidence="6" id="KW-1185">Reference proteome</keyword>
<feature type="transmembrane region" description="Helical" evidence="3">
    <location>
        <begin position="411"/>
        <end position="432"/>
    </location>
</feature>
<dbReference type="InterPro" id="IPR029058">
    <property type="entry name" value="AB_hydrolase_fold"/>
</dbReference>
<dbReference type="SUPFAM" id="SSF53474">
    <property type="entry name" value="alpha/beta-Hydrolases"/>
    <property type="match status" value="1"/>
</dbReference>
<evidence type="ECO:0000256" key="1">
    <source>
        <dbReference type="ARBA" id="ARBA00022801"/>
    </source>
</evidence>
<name>A0A8J4E1A0_9ACTN</name>
<protein>
    <submittedName>
        <fullName evidence="5">Alpha/beta hydrolase</fullName>
    </submittedName>
</protein>
<keyword evidence="3" id="KW-0812">Transmembrane</keyword>